<feature type="domain" description="VWFD" evidence="8">
    <location>
        <begin position="444"/>
        <end position="613"/>
    </location>
</feature>
<keyword evidence="6" id="KW-0812">Transmembrane</keyword>
<feature type="transmembrane region" description="Helical" evidence="6">
    <location>
        <begin position="21"/>
        <end position="42"/>
    </location>
</feature>
<feature type="compositionally biased region" description="Basic and acidic residues" evidence="5">
    <location>
        <begin position="349"/>
        <end position="365"/>
    </location>
</feature>
<dbReference type="PROSITE" id="PS01208">
    <property type="entry name" value="VWFC_1"/>
    <property type="match status" value="2"/>
</dbReference>
<dbReference type="GO" id="GO:0036122">
    <property type="term" value="F:BMP binding"/>
    <property type="evidence" value="ECO:0007669"/>
    <property type="project" value="TreeGrafter"/>
</dbReference>
<dbReference type="SMART" id="SM00215">
    <property type="entry name" value="VWC_out"/>
    <property type="match status" value="2"/>
</dbReference>
<dbReference type="Gene3D" id="6.20.200.20">
    <property type="match status" value="3"/>
</dbReference>
<dbReference type="SUPFAM" id="SSF57603">
    <property type="entry name" value="FnI-like domain"/>
    <property type="match status" value="5"/>
</dbReference>
<dbReference type="SMR" id="A0A7M7QGH4"/>
<evidence type="ECO:0000256" key="3">
    <source>
        <dbReference type="ARBA" id="ARBA00022729"/>
    </source>
</evidence>
<evidence type="ECO:0000313" key="10">
    <source>
        <dbReference type="Proteomes" id="UP000002358"/>
    </source>
</evidence>
<dbReference type="GO" id="GO:0005576">
    <property type="term" value="C:extracellular region"/>
    <property type="evidence" value="ECO:0007669"/>
    <property type="project" value="UniProtKB-SubCell"/>
</dbReference>
<feature type="domain" description="VWFC" evidence="7">
    <location>
        <begin position="378"/>
        <end position="438"/>
    </location>
</feature>
<dbReference type="InterPro" id="IPR014853">
    <property type="entry name" value="VWF/SSPO/ZAN-like_Cys-rich_dom"/>
</dbReference>
<evidence type="ECO:0000259" key="7">
    <source>
        <dbReference type="PROSITE" id="PS50184"/>
    </source>
</evidence>
<dbReference type="InterPro" id="IPR001846">
    <property type="entry name" value="VWF_type-D"/>
</dbReference>
<dbReference type="KEGG" id="nvi:100114257"/>
<dbReference type="PROSITE" id="PS51233">
    <property type="entry name" value="VWFD"/>
    <property type="match status" value="1"/>
</dbReference>
<keyword evidence="6" id="KW-0472">Membrane</keyword>
<name>A0A7M7QGH4_NASVI</name>
<dbReference type="GO" id="GO:0030513">
    <property type="term" value="P:positive regulation of BMP signaling pathway"/>
    <property type="evidence" value="ECO:0007669"/>
    <property type="project" value="TreeGrafter"/>
</dbReference>
<evidence type="ECO:0000256" key="4">
    <source>
        <dbReference type="ARBA" id="ARBA00022737"/>
    </source>
</evidence>
<proteinExistence type="predicted"/>
<dbReference type="SMART" id="SM00832">
    <property type="entry name" value="C8"/>
    <property type="match status" value="1"/>
</dbReference>
<dbReference type="InParanoid" id="A0A7M7QGH4"/>
<dbReference type="Gene3D" id="2.10.70.10">
    <property type="entry name" value="Complement Module, domain 1"/>
    <property type="match status" value="1"/>
</dbReference>
<dbReference type="Pfam" id="PF00093">
    <property type="entry name" value="VWC"/>
    <property type="match status" value="3"/>
</dbReference>
<dbReference type="Pfam" id="PF08742">
    <property type="entry name" value="C8"/>
    <property type="match status" value="1"/>
</dbReference>
<dbReference type="RefSeq" id="XP_031786334.1">
    <property type="nucleotide sequence ID" value="XM_031930474.1"/>
</dbReference>
<dbReference type="EnsemblMetazoa" id="XM_031930474">
    <property type="protein sequence ID" value="XP_031786334"/>
    <property type="gene ID" value="LOC100114257"/>
</dbReference>
<comment type="subcellular location">
    <subcellularLocation>
        <location evidence="1">Secreted</location>
    </subcellularLocation>
</comment>
<dbReference type="Pfam" id="PF00094">
    <property type="entry name" value="VWD"/>
    <property type="match status" value="1"/>
</dbReference>
<feature type="region of interest" description="Disordered" evidence="5">
    <location>
        <begin position="335"/>
        <end position="366"/>
    </location>
</feature>
<feature type="domain" description="VWFC" evidence="7">
    <location>
        <begin position="249"/>
        <end position="308"/>
    </location>
</feature>
<dbReference type="EnsemblMetazoa" id="XM_008215665">
    <property type="protein sequence ID" value="XP_008213887"/>
    <property type="gene ID" value="LOC100114257"/>
</dbReference>
<organism evidence="9 10">
    <name type="scientific">Nasonia vitripennis</name>
    <name type="common">Parasitic wasp</name>
    <dbReference type="NCBI Taxonomy" id="7425"/>
    <lineage>
        <taxon>Eukaryota</taxon>
        <taxon>Metazoa</taxon>
        <taxon>Ecdysozoa</taxon>
        <taxon>Arthropoda</taxon>
        <taxon>Hexapoda</taxon>
        <taxon>Insecta</taxon>
        <taxon>Pterygota</taxon>
        <taxon>Neoptera</taxon>
        <taxon>Endopterygota</taxon>
        <taxon>Hymenoptera</taxon>
        <taxon>Apocrita</taxon>
        <taxon>Proctotrupomorpha</taxon>
        <taxon>Chalcidoidea</taxon>
        <taxon>Pteromalidae</taxon>
        <taxon>Pteromalinae</taxon>
        <taxon>Nasonia</taxon>
    </lineage>
</organism>
<dbReference type="GeneID" id="100114257"/>
<dbReference type="PROSITE" id="PS50184">
    <property type="entry name" value="VWFC_2"/>
    <property type="match status" value="3"/>
</dbReference>
<evidence type="ECO:0000313" key="9">
    <source>
        <dbReference type="EnsemblMetazoa" id="XP_031786334"/>
    </source>
</evidence>
<evidence type="ECO:0000256" key="6">
    <source>
        <dbReference type="SAM" id="Phobius"/>
    </source>
</evidence>
<evidence type="ECO:0000259" key="8">
    <source>
        <dbReference type="PROSITE" id="PS51233"/>
    </source>
</evidence>
<keyword evidence="2" id="KW-0964">Secreted</keyword>
<dbReference type="OrthoDB" id="7693358at2759"/>
<dbReference type="Proteomes" id="UP000002358">
    <property type="component" value="Chromosome 1"/>
</dbReference>
<dbReference type="SMART" id="SM00214">
    <property type="entry name" value="VWC"/>
    <property type="match status" value="5"/>
</dbReference>
<dbReference type="PANTHER" id="PTHR46698">
    <property type="entry name" value="CROSSVEINLESS 2"/>
    <property type="match status" value="1"/>
</dbReference>
<protein>
    <recommendedName>
        <fullName evidence="11">Crossveinless 2</fullName>
    </recommendedName>
</protein>
<sequence length="703" mass="78481">MRYLLLHQEIQVIRKTDTSNMETFGSLFPTGLNFAVGLIVFFNVAHQNSVVIAQLSGSLETCDAEGESIISPQIANMKCFNCTCKSGMVECVKKNCPKIEGCYRLQELQTDECCQKCKGCMKNGLYYESGTEWTEPNRPCRSLTCIAGVITESSIRCYTPCSDPVPPALGQCCPTCPNCRFKGKIITKETSVMPKHDPCILCDCTSGKLKCVKKTCPVLNCPESKIFHSFEGCCPQCQGTGTYLDPPKGACLLGLKLHQSGTQFTVDDCTHCSCENSTAFCQRESCPILSCKREQQKTWPGQCCPQCIGSDNGFNIEIDNKTQELDDQSYQNHKTEIDETGNNTEEVDDQSHKTKTDEAWDKPEEVDNQSYQNHKIEKTCVHDGTIYKDGETWNTETCETCTCKNGRINCSALTCPAIRCPQNSILVIPEGECCPICEERESKGVCTVFGGSHVRTFDGKLYAFIGSCKYQLASDCDSGTFNIRLKNTVVGNDVSIKRVSLRLGKTKVDLQQNKNTKVNDQVVDVPYRQKDKLELKEVDDTIVVTSKIGVKILWNYVGFVEVSIPKSYQKKVCGLCGDFNAIAENDLTTREGILVDDPAIFAQSWTSGEEVCLDTRKYGIRGCNPRKDQRLCSYIKGSAFEKCLKKVNVTSYYEKCLKDMCECPPDDLQCHCESFYSYVRDCERLGILLPKWRKSVGCVSDEP</sequence>
<evidence type="ECO:0000256" key="2">
    <source>
        <dbReference type="ARBA" id="ARBA00022525"/>
    </source>
</evidence>
<evidence type="ECO:0008006" key="11">
    <source>
        <dbReference type="Google" id="ProtNLM"/>
    </source>
</evidence>
<dbReference type="InterPro" id="IPR001007">
    <property type="entry name" value="VWF_dom"/>
</dbReference>
<keyword evidence="6" id="KW-1133">Transmembrane helix</keyword>
<feature type="domain" description="VWFC" evidence="7">
    <location>
        <begin position="177"/>
        <end position="238"/>
    </location>
</feature>
<evidence type="ECO:0000256" key="1">
    <source>
        <dbReference type="ARBA" id="ARBA00004613"/>
    </source>
</evidence>
<dbReference type="AlphaFoldDB" id="A0A7M7QGH4"/>
<keyword evidence="3" id="KW-0732">Signal</keyword>
<dbReference type="PANTHER" id="PTHR46698:SF4">
    <property type="entry name" value="CROSSVEINLESS 2"/>
    <property type="match status" value="1"/>
</dbReference>
<dbReference type="RefSeq" id="XP_008213887.2">
    <property type="nucleotide sequence ID" value="XM_008215665.3"/>
</dbReference>
<accession>A0A7M7QGH4</accession>
<dbReference type="SMART" id="SM00216">
    <property type="entry name" value="VWD"/>
    <property type="match status" value="1"/>
</dbReference>
<keyword evidence="4" id="KW-0677">Repeat</keyword>
<evidence type="ECO:0000256" key="5">
    <source>
        <dbReference type="SAM" id="MobiDB-lite"/>
    </source>
</evidence>
<reference evidence="9" key="1">
    <citation type="submission" date="2021-01" db="UniProtKB">
        <authorList>
            <consortium name="EnsemblMetazoa"/>
        </authorList>
    </citation>
    <scope>IDENTIFICATION</scope>
</reference>
<keyword evidence="10" id="KW-1185">Reference proteome</keyword>
<dbReference type="InterPro" id="IPR052424">
    <property type="entry name" value="Kielin_Chordin-BMP_Reg"/>
</dbReference>